<evidence type="ECO:0000259" key="9">
    <source>
        <dbReference type="Pfam" id="PF02884"/>
    </source>
</evidence>
<dbReference type="InterPro" id="IPR038970">
    <property type="entry name" value="Lyase_8"/>
</dbReference>
<evidence type="ECO:0000259" key="10">
    <source>
        <dbReference type="Pfam" id="PF08124"/>
    </source>
</evidence>
<evidence type="ECO:0000256" key="6">
    <source>
        <dbReference type="ARBA" id="ARBA00023239"/>
    </source>
</evidence>
<dbReference type="Gene3D" id="1.50.10.100">
    <property type="entry name" value="Chondroitin AC/alginate lyase"/>
    <property type="match status" value="1"/>
</dbReference>
<comment type="similarity">
    <text evidence="2">Belongs to the polysaccharide lyase 8 family.</text>
</comment>
<evidence type="ECO:0000256" key="7">
    <source>
        <dbReference type="SAM" id="SignalP"/>
    </source>
</evidence>
<evidence type="ECO:0000313" key="12">
    <source>
        <dbReference type="Proteomes" id="UP000238304"/>
    </source>
</evidence>
<feature type="domain" description="Polysaccharide lyase family 8 central" evidence="8">
    <location>
        <begin position="466"/>
        <end position="712"/>
    </location>
</feature>
<dbReference type="Pfam" id="PF08124">
    <property type="entry name" value="Lyase_8_N"/>
    <property type="match status" value="1"/>
</dbReference>
<gene>
    <name evidence="11" type="ORF">C4H11_07720</name>
</gene>
<proteinExistence type="inferred from homology"/>
<dbReference type="Gene3D" id="2.60.40.10">
    <property type="entry name" value="Immunoglobulins"/>
    <property type="match status" value="1"/>
</dbReference>
<feature type="signal peptide" evidence="7">
    <location>
        <begin position="1"/>
        <end position="21"/>
    </location>
</feature>
<keyword evidence="6" id="KW-0456">Lyase</keyword>
<dbReference type="SUPFAM" id="SSF74650">
    <property type="entry name" value="Galactose mutarotase-like"/>
    <property type="match status" value="1"/>
</dbReference>
<comment type="cofactor">
    <cofactor evidence="1">
        <name>Ca(2+)</name>
        <dbReference type="ChEBI" id="CHEBI:29108"/>
    </cofactor>
</comment>
<dbReference type="InterPro" id="IPR013783">
    <property type="entry name" value="Ig-like_fold"/>
</dbReference>
<dbReference type="InterPro" id="IPR008929">
    <property type="entry name" value="Chondroitin_lyas"/>
</dbReference>
<keyword evidence="12" id="KW-1185">Reference proteome</keyword>
<dbReference type="Gene3D" id="2.60.220.10">
    <property type="entry name" value="Polysaccharide lyase family 8-like, C-terminal"/>
    <property type="match status" value="1"/>
</dbReference>
<comment type="subunit">
    <text evidence="3">Monomer.</text>
</comment>
<dbReference type="InterPro" id="IPR012970">
    <property type="entry name" value="Lyase_8_alpha_N"/>
</dbReference>
<dbReference type="PANTHER" id="PTHR38481:SF1">
    <property type="entry name" value="HYALURONATE LYASE"/>
    <property type="match status" value="1"/>
</dbReference>
<dbReference type="InterPro" id="IPR003159">
    <property type="entry name" value="Lyase_8_central_dom"/>
</dbReference>
<evidence type="ECO:0008006" key="13">
    <source>
        <dbReference type="Google" id="ProtNLM"/>
    </source>
</evidence>
<dbReference type="EMBL" id="CP027231">
    <property type="protein sequence ID" value="AVM54023.1"/>
    <property type="molecule type" value="Genomic_DNA"/>
</dbReference>
<dbReference type="PANTHER" id="PTHR38481">
    <property type="entry name" value="HYALURONATE LYASE"/>
    <property type="match status" value="1"/>
</dbReference>
<evidence type="ECO:0000256" key="2">
    <source>
        <dbReference type="ARBA" id="ARBA00006699"/>
    </source>
</evidence>
<dbReference type="InterPro" id="IPR004103">
    <property type="entry name" value="Lyase_8_C"/>
</dbReference>
<dbReference type="Proteomes" id="UP000238304">
    <property type="component" value="Chromosome"/>
</dbReference>
<evidence type="ECO:0000256" key="1">
    <source>
        <dbReference type="ARBA" id="ARBA00001913"/>
    </source>
</evidence>
<feature type="chain" id="PRO_5045587228" description="Chondroitin AC lyase" evidence="7">
    <location>
        <begin position="22"/>
        <end position="811"/>
    </location>
</feature>
<sequence length="811" mass="91316">MNRITVTVIAVFFLFLPAAQAQEITFAEKEHDLGWIDESEGDACYDFRFINTGSEPLVIKQVITGCGCTSAKWKDKPYRPGEKGVIRITYHPEGRKAELFSIPTEVFANRKGGPVTLTLTGKVRLAHHPYINHFDPDKGKKADYKPAQPKDDYELVLQRVRQRLYESTPIDILNKNVTDLMKQLTPDGKWPQIDYKCFFRTNWEPQEHLNRVRRMLTAYTCPESSLYGNQVLYRAISRALLTWKECRPASYNWWYNDISVPKMLADILALHEAAPVKVAPAIIQSLMETMAKSDPRKWTGANKQDIAMHHMIRGCVLKNDSIVKTNVGEFFQPVCITDFEGIREDLSYQQHGNQLYIGGYGTVFVNNMALVAPLFAGTRYAMSEEQTRLFSEFVRGTYLNVFRSRYMDFSVCGRSVSRKNILDFGDYADLFKKMKQLDPAHAEEYDAAARRFAAKEPARGRSNRNKFYEYSDYMLHNRKHYDFSVRAVSTRTCRSESGNGENLLGTYLSEGATNIRVAGDEYLNIFGVWEWDKIPGTTAPAGETKNHNEWGVKGVADFVGGVSDGMYGVMAYAMNDYGTRANKGWFMFDNEIVCLGSGIAGGAGREVNTSVNQCHLVGDVYTLSNGQLSKIAPEDNPVETSYQGWIWHDKVGYCFPDGAAVHLKHGNQSGKWSRINFNQSGETETLPVFNLWISHGSNPRQGRYAYILLPGVASPASLKAYDINAIRLESHTAELQAVTHVKSGVTQAIFFAPGKLNCGDYMIEAEKPCVIMMKRNGTDAPDIQVSDPTRKTVFEVGREVKLKAIGTDLVE</sequence>
<keyword evidence="4 7" id="KW-0732">Signal</keyword>
<feature type="domain" description="Polysaccharide lyase family 8 C-terminal" evidence="9">
    <location>
        <begin position="732"/>
        <end position="792"/>
    </location>
</feature>
<dbReference type="SUPFAM" id="SSF49863">
    <property type="entry name" value="Hyaluronate lyase-like, C-terminal domain"/>
    <property type="match status" value="1"/>
</dbReference>
<feature type="domain" description="Polysaccharide lyase 8 N-terminal alpha-helical" evidence="10">
    <location>
        <begin position="175"/>
        <end position="446"/>
    </location>
</feature>
<organism evidence="11 12">
    <name type="scientific">Bacteroides zoogleoformans</name>
    <dbReference type="NCBI Taxonomy" id="28119"/>
    <lineage>
        <taxon>Bacteria</taxon>
        <taxon>Pseudomonadati</taxon>
        <taxon>Bacteroidota</taxon>
        <taxon>Bacteroidia</taxon>
        <taxon>Bacteroidales</taxon>
        <taxon>Bacteroidaceae</taxon>
        <taxon>Bacteroides</taxon>
    </lineage>
</organism>
<dbReference type="InterPro" id="IPR011013">
    <property type="entry name" value="Gal_mutarotase_sf_dom"/>
</dbReference>
<dbReference type="Pfam" id="PF02884">
    <property type="entry name" value="Lyase_8_C"/>
    <property type="match status" value="1"/>
</dbReference>
<dbReference type="InterPro" id="IPR011071">
    <property type="entry name" value="Lyase_8-like_C"/>
</dbReference>
<evidence type="ECO:0000256" key="3">
    <source>
        <dbReference type="ARBA" id="ARBA00011245"/>
    </source>
</evidence>
<dbReference type="Pfam" id="PF07610">
    <property type="entry name" value="DUF1573"/>
    <property type="match status" value="1"/>
</dbReference>
<evidence type="ECO:0000256" key="4">
    <source>
        <dbReference type="ARBA" id="ARBA00022729"/>
    </source>
</evidence>
<dbReference type="CDD" id="cd01083">
    <property type="entry name" value="GAG_Lyase"/>
    <property type="match status" value="1"/>
</dbReference>
<dbReference type="InterPro" id="IPR014718">
    <property type="entry name" value="GH-type_carb-bd"/>
</dbReference>
<dbReference type="Pfam" id="PF02278">
    <property type="entry name" value="Lyase_8"/>
    <property type="match status" value="1"/>
</dbReference>
<evidence type="ECO:0000259" key="8">
    <source>
        <dbReference type="Pfam" id="PF02278"/>
    </source>
</evidence>
<dbReference type="SUPFAM" id="SSF48230">
    <property type="entry name" value="Chondroitin AC/alginate lyase"/>
    <property type="match status" value="1"/>
</dbReference>
<name>A0ABM6TBK8_9BACE</name>
<evidence type="ECO:0000313" key="11">
    <source>
        <dbReference type="EMBL" id="AVM54023.1"/>
    </source>
</evidence>
<protein>
    <recommendedName>
        <fullName evidence="13">Chondroitin AC lyase</fullName>
    </recommendedName>
</protein>
<evidence type="ECO:0000256" key="5">
    <source>
        <dbReference type="ARBA" id="ARBA00022837"/>
    </source>
</evidence>
<dbReference type="Gene3D" id="2.70.98.10">
    <property type="match status" value="1"/>
</dbReference>
<reference evidence="11 12" key="1">
    <citation type="submission" date="2018-02" db="EMBL/GenBank/DDBJ databases">
        <authorList>
            <person name="Holder M.E."/>
            <person name="Ajami N.J."/>
            <person name="Petrosino J.F."/>
        </authorList>
    </citation>
    <scope>NUCLEOTIDE SEQUENCE [LARGE SCALE GENOMIC DNA]</scope>
    <source>
        <strain evidence="11 12">ATCC 33285</strain>
    </source>
</reference>
<accession>A0ABM6TBK8</accession>
<keyword evidence="5" id="KW-0106">Calcium</keyword>
<dbReference type="InterPro" id="IPR011467">
    <property type="entry name" value="DUF1573"/>
</dbReference>